<dbReference type="InterPro" id="IPR036388">
    <property type="entry name" value="WH-like_DNA-bd_sf"/>
</dbReference>
<dbReference type="InterPro" id="IPR036390">
    <property type="entry name" value="WH_DNA-bd_sf"/>
</dbReference>
<dbReference type="Gene3D" id="3.40.640.10">
    <property type="entry name" value="Type I PLP-dependent aspartate aminotransferase-like (Major domain)"/>
    <property type="match status" value="1"/>
</dbReference>
<dbReference type="Gene3D" id="1.10.10.10">
    <property type="entry name" value="Winged helix-like DNA-binding domain superfamily/Winged helix DNA-binding domain"/>
    <property type="match status" value="1"/>
</dbReference>
<dbReference type="GO" id="GO:0003677">
    <property type="term" value="F:DNA binding"/>
    <property type="evidence" value="ECO:0007669"/>
    <property type="project" value="UniProtKB-KW"/>
</dbReference>
<keyword evidence="3" id="KW-0805">Transcription regulation</keyword>
<dbReference type="InterPro" id="IPR015424">
    <property type="entry name" value="PyrdxlP-dep_Trfase"/>
</dbReference>
<dbReference type="Gene3D" id="3.90.1150.10">
    <property type="entry name" value="Aspartate Aminotransferase, domain 1"/>
    <property type="match status" value="1"/>
</dbReference>
<dbReference type="Proteomes" id="UP001143486">
    <property type="component" value="Unassembled WGS sequence"/>
</dbReference>
<dbReference type="SUPFAM" id="SSF53383">
    <property type="entry name" value="PLP-dependent transferases"/>
    <property type="match status" value="1"/>
</dbReference>
<dbReference type="EMBL" id="BSFE01000001">
    <property type="protein sequence ID" value="GLK50767.1"/>
    <property type="molecule type" value="Genomic_DNA"/>
</dbReference>
<keyword evidence="8" id="KW-1185">Reference proteome</keyword>
<name>A0A9W6IJH6_9PROT</name>
<dbReference type="AlphaFoldDB" id="A0A9W6IJH6"/>
<dbReference type="InterPro" id="IPR015421">
    <property type="entry name" value="PyrdxlP-dep_Trfase_major"/>
</dbReference>
<gene>
    <name evidence="7" type="ORF">GCM10017621_02750</name>
</gene>
<dbReference type="SMART" id="SM00345">
    <property type="entry name" value="HTH_GNTR"/>
    <property type="match status" value="1"/>
</dbReference>
<keyword evidence="4" id="KW-0238">DNA-binding</keyword>
<feature type="domain" description="HTH gntR-type" evidence="6">
    <location>
        <begin position="13"/>
        <end position="81"/>
    </location>
</feature>
<reference evidence="7" key="1">
    <citation type="journal article" date="2014" name="Int. J. Syst. Evol. Microbiol.">
        <title>Complete genome sequence of Corynebacterium casei LMG S-19264T (=DSM 44701T), isolated from a smear-ripened cheese.</title>
        <authorList>
            <consortium name="US DOE Joint Genome Institute (JGI-PGF)"/>
            <person name="Walter F."/>
            <person name="Albersmeier A."/>
            <person name="Kalinowski J."/>
            <person name="Ruckert C."/>
        </authorList>
    </citation>
    <scope>NUCLEOTIDE SEQUENCE</scope>
    <source>
        <strain evidence="7">VKM B-1513</strain>
    </source>
</reference>
<evidence type="ECO:0000313" key="7">
    <source>
        <dbReference type="EMBL" id="GLK50767.1"/>
    </source>
</evidence>
<dbReference type="GO" id="GO:0003700">
    <property type="term" value="F:DNA-binding transcription factor activity"/>
    <property type="evidence" value="ECO:0007669"/>
    <property type="project" value="InterPro"/>
</dbReference>
<evidence type="ECO:0000313" key="8">
    <source>
        <dbReference type="Proteomes" id="UP001143486"/>
    </source>
</evidence>
<dbReference type="GO" id="GO:0030170">
    <property type="term" value="F:pyridoxal phosphate binding"/>
    <property type="evidence" value="ECO:0007669"/>
    <property type="project" value="InterPro"/>
</dbReference>
<dbReference type="PRINTS" id="PR00035">
    <property type="entry name" value="HTHGNTR"/>
</dbReference>
<dbReference type="PROSITE" id="PS50949">
    <property type="entry name" value="HTH_GNTR"/>
    <property type="match status" value="1"/>
</dbReference>
<evidence type="ECO:0000256" key="1">
    <source>
        <dbReference type="ARBA" id="ARBA00005384"/>
    </source>
</evidence>
<keyword evidence="5" id="KW-0804">Transcription</keyword>
<reference evidence="7" key="2">
    <citation type="submission" date="2023-01" db="EMBL/GenBank/DDBJ databases">
        <authorList>
            <person name="Sun Q."/>
            <person name="Evtushenko L."/>
        </authorList>
    </citation>
    <scope>NUCLEOTIDE SEQUENCE</scope>
    <source>
        <strain evidence="7">VKM B-1513</strain>
    </source>
</reference>
<dbReference type="InterPro" id="IPR015422">
    <property type="entry name" value="PyrdxlP-dep_Trfase_small"/>
</dbReference>
<dbReference type="InterPro" id="IPR000524">
    <property type="entry name" value="Tscrpt_reg_HTH_GntR"/>
</dbReference>
<dbReference type="InterPro" id="IPR051446">
    <property type="entry name" value="HTH_trans_reg/aminotransferase"/>
</dbReference>
<dbReference type="Pfam" id="PF00155">
    <property type="entry name" value="Aminotran_1_2"/>
    <property type="match status" value="1"/>
</dbReference>
<evidence type="ECO:0000259" key="6">
    <source>
        <dbReference type="PROSITE" id="PS50949"/>
    </source>
</evidence>
<organism evidence="7 8">
    <name type="scientific">Maricaulis virginensis</name>
    <dbReference type="NCBI Taxonomy" id="144022"/>
    <lineage>
        <taxon>Bacteria</taxon>
        <taxon>Pseudomonadati</taxon>
        <taxon>Pseudomonadota</taxon>
        <taxon>Alphaproteobacteria</taxon>
        <taxon>Maricaulales</taxon>
        <taxon>Maricaulaceae</taxon>
        <taxon>Maricaulis</taxon>
    </lineage>
</organism>
<evidence type="ECO:0000256" key="5">
    <source>
        <dbReference type="ARBA" id="ARBA00023163"/>
    </source>
</evidence>
<proteinExistence type="inferred from homology"/>
<dbReference type="SUPFAM" id="SSF46785">
    <property type="entry name" value="Winged helix' DNA-binding domain"/>
    <property type="match status" value="1"/>
</dbReference>
<protein>
    <submittedName>
        <fullName evidence="7">Transcriptional regulator</fullName>
    </submittedName>
</protein>
<dbReference type="CDD" id="cd07377">
    <property type="entry name" value="WHTH_GntR"/>
    <property type="match status" value="1"/>
</dbReference>
<accession>A0A9W6IJH6</accession>
<comment type="similarity">
    <text evidence="1">In the C-terminal section; belongs to the class-I pyridoxal-phosphate-dependent aminotransferase family.</text>
</comment>
<sequence length="469" mass="50942">MADGSPLSHAADTSLVGKVMATIESRIASRSLTPGARLPSIRALAETLGVSKSTVVTAYDRLAAEGTIQSRPGSGFYVAAPLAPLAVADLGPRLDRAVDPFWISRQALEAGPEMRMPGCGWLPDSWMPHADIRRALRSLARADTGTLVEYGSPRGLPALRQIVARRLAERGIETSPDHVVLTDSGTQAIDLVCRFLVEPGDTVLLDDPSYFNFQTLLRSHRVKIVGVPYTPAGPDVKAFAEILDREKPRLYITNSGLHNPTGVTLSPTVVHQVLKLAERAGLTILEDDVYADLEVNPGPRLATYDGLENVIHLGSFSKTLTAAGRCGFIAARPDWVEALVDLRISTTFGGGRMTSEIVLHLLRSAAYRRHVEGVRTRLAEAMARTADRLARIGIDPWVRPAAGMFLWCRLPGDTDAADLARFALKHQVVLAPGNTFSPSQTARNFLRFNVAQCDDPHIYDVLQRGLERG</sequence>
<dbReference type="PANTHER" id="PTHR46577">
    <property type="entry name" value="HTH-TYPE TRANSCRIPTIONAL REGULATORY PROTEIN GABR"/>
    <property type="match status" value="1"/>
</dbReference>
<comment type="caution">
    <text evidence="7">The sequence shown here is derived from an EMBL/GenBank/DDBJ whole genome shotgun (WGS) entry which is preliminary data.</text>
</comment>
<evidence type="ECO:0000256" key="3">
    <source>
        <dbReference type="ARBA" id="ARBA00023015"/>
    </source>
</evidence>
<dbReference type="InterPro" id="IPR004839">
    <property type="entry name" value="Aminotransferase_I/II_large"/>
</dbReference>
<evidence type="ECO:0000256" key="2">
    <source>
        <dbReference type="ARBA" id="ARBA00022898"/>
    </source>
</evidence>
<dbReference type="PANTHER" id="PTHR46577:SF2">
    <property type="entry name" value="TRANSCRIPTIONAL REGULATORY PROTEIN"/>
    <property type="match status" value="1"/>
</dbReference>
<dbReference type="CDD" id="cd00609">
    <property type="entry name" value="AAT_like"/>
    <property type="match status" value="1"/>
</dbReference>
<dbReference type="Pfam" id="PF00392">
    <property type="entry name" value="GntR"/>
    <property type="match status" value="1"/>
</dbReference>
<keyword evidence="2" id="KW-0663">Pyridoxal phosphate</keyword>
<evidence type="ECO:0000256" key="4">
    <source>
        <dbReference type="ARBA" id="ARBA00023125"/>
    </source>
</evidence>